<evidence type="ECO:0000313" key="10">
    <source>
        <dbReference type="Proteomes" id="UP000269721"/>
    </source>
</evidence>
<dbReference type="Proteomes" id="UP000269721">
    <property type="component" value="Unassembled WGS sequence"/>
</dbReference>
<keyword evidence="5" id="KW-0862">Zinc</keyword>
<sequence>SLDVLSEWATTLFSGIKNKSIAAPSFPGHPLTESELGKQVFIKPVKDLRQLQITFPFPYMLPHYRAHPDRYVAHLIGHEGEGSILSLLKKKGWASGLSAYTATGGINFDFFKVSIDLTREGLSHYEETVVIVFQYIEMIRKTGVQEWVFRECQSLATISFRFKEKSPPSSYASRTAGSMHDYSPADILSGGYVIPEYDPAAIVQCIDALSVDRFKLTLISPLFETAGWNKADHYGTEYLLQDLSSELKGTGDNQETKHTGKGKKGYDRKYDFSYSPSLQALANLEPNPALALPSRNDFVPENFDLNRVDVAEPLKRPSIIKETPLTRLWHKKDDTFWVPKANVWFRLKSPISYASPLASNLTRLYADLLKDSLSEFSYYADVAGLSYALENSTDGIMLALGGYNDKLPILLKKIAERMRDLVIHPERFKMVKER</sequence>
<evidence type="ECO:0000256" key="6">
    <source>
        <dbReference type="ARBA" id="ARBA00023049"/>
    </source>
</evidence>
<keyword evidence="3" id="KW-0479">Metal-binding</keyword>
<dbReference type="InterPro" id="IPR011249">
    <property type="entry name" value="Metalloenz_LuxS/M16"/>
</dbReference>
<organism evidence="9 10">
    <name type="scientific">Blyttiomyces helicus</name>
    <dbReference type="NCBI Taxonomy" id="388810"/>
    <lineage>
        <taxon>Eukaryota</taxon>
        <taxon>Fungi</taxon>
        <taxon>Fungi incertae sedis</taxon>
        <taxon>Chytridiomycota</taxon>
        <taxon>Chytridiomycota incertae sedis</taxon>
        <taxon>Chytridiomycetes</taxon>
        <taxon>Chytridiomycetes incertae sedis</taxon>
        <taxon>Blyttiomyces</taxon>
    </lineage>
</organism>
<dbReference type="GO" id="GO:0051603">
    <property type="term" value="P:proteolysis involved in protein catabolic process"/>
    <property type="evidence" value="ECO:0007669"/>
    <property type="project" value="TreeGrafter"/>
</dbReference>
<dbReference type="Pfam" id="PF05193">
    <property type="entry name" value="Peptidase_M16_C"/>
    <property type="match status" value="1"/>
</dbReference>
<dbReference type="AlphaFoldDB" id="A0A4P9VWP3"/>
<feature type="non-terminal residue" evidence="9">
    <location>
        <position position="434"/>
    </location>
</feature>
<feature type="non-terminal residue" evidence="9">
    <location>
        <position position="1"/>
    </location>
</feature>
<dbReference type="Pfam" id="PF16187">
    <property type="entry name" value="Peptidase_M16_M"/>
    <property type="match status" value="1"/>
</dbReference>
<keyword evidence="6" id="KW-0482">Metalloprotease</keyword>
<evidence type="ECO:0000256" key="4">
    <source>
        <dbReference type="ARBA" id="ARBA00022801"/>
    </source>
</evidence>
<dbReference type="InterPro" id="IPR007863">
    <property type="entry name" value="Peptidase_M16_C"/>
</dbReference>
<dbReference type="SUPFAM" id="SSF63411">
    <property type="entry name" value="LuxS/MPP-like metallohydrolase"/>
    <property type="match status" value="2"/>
</dbReference>
<gene>
    <name evidence="9" type="ORF">BDK51DRAFT_31108</name>
</gene>
<dbReference type="GO" id="GO:0043171">
    <property type="term" value="P:peptide catabolic process"/>
    <property type="evidence" value="ECO:0007669"/>
    <property type="project" value="TreeGrafter"/>
</dbReference>
<evidence type="ECO:0000259" key="7">
    <source>
        <dbReference type="Pfam" id="PF05193"/>
    </source>
</evidence>
<dbReference type="GO" id="GO:0005829">
    <property type="term" value="C:cytosol"/>
    <property type="evidence" value="ECO:0007669"/>
    <property type="project" value="TreeGrafter"/>
</dbReference>
<reference evidence="10" key="1">
    <citation type="journal article" date="2018" name="Nat. Microbiol.">
        <title>Leveraging single-cell genomics to expand the fungal tree of life.</title>
        <authorList>
            <person name="Ahrendt S.R."/>
            <person name="Quandt C.A."/>
            <person name="Ciobanu D."/>
            <person name="Clum A."/>
            <person name="Salamov A."/>
            <person name="Andreopoulos B."/>
            <person name="Cheng J.F."/>
            <person name="Woyke T."/>
            <person name="Pelin A."/>
            <person name="Henrissat B."/>
            <person name="Reynolds N.K."/>
            <person name="Benny G.L."/>
            <person name="Smith M.E."/>
            <person name="James T.Y."/>
            <person name="Grigoriev I.V."/>
        </authorList>
    </citation>
    <scope>NUCLEOTIDE SEQUENCE [LARGE SCALE GENOMIC DNA]</scope>
</reference>
<keyword evidence="10" id="KW-1185">Reference proteome</keyword>
<evidence type="ECO:0000256" key="5">
    <source>
        <dbReference type="ARBA" id="ARBA00022833"/>
    </source>
</evidence>
<evidence type="ECO:0000256" key="2">
    <source>
        <dbReference type="ARBA" id="ARBA00022670"/>
    </source>
</evidence>
<keyword evidence="2" id="KW-0645">Protease</keyword>
<dbReference type="EMBL" id="ML000460">
    <property type="protein sequence ID" value="RKO84131.1"/>
    <property type="molecule type" value="Genomic_DNA"/>
</dbReference>
<dbReference type="PANTHER" id="PTHR43690">
    <property type="entry name" value="NARDILYSIN"/>
    <property type="match status" value="1"/>
</dbReference>
<name>A0A4P9VWP3_9FUNG</name>
<dbReference type="InterPro" id="IPR032632">
    <property type="entry name" value="Peptidase_M16_M"/>
</dbReference>
<feature type="domain" description="Peptidase M16 C-terminal" evidence="7">
    <location>
        <begin position="2"/>
        <end position="153"/>
    </location>
</feature>
<evidence type="ECO:0000259" key="8">
    <source>
        <dbReference type="Pfam" id="PF16187"/>
    </source>
</evidence>
<dbReference type="FunFam" id="3.30.830.10:FF:000005">
    <property type="entry name" value="nardilysin isoform X1"/>
    <property type="match status" value="1"/>
</dbReference>
<dbReference type="InterPro" id="IPR050626">
    <property type="entry name" value="Peptidase_M16"/>
</dbReference>
<evidence type="ECO:0000256" key="3">
    <source>
        <dbReference type="ARBA" id="ARBA00022723"/>
    </source>
</evidence>
<proteinExistence type="inferred from homology"/>
<dbReference type="OrthoDB" id="952271at2759"/>
<protein>
    <submittedName>
        <fullName evidence="9">Metalloenzyme, LuxS/M16 peptidase-like protein</fullName>
    </submittedName>
</protein>
<dbReference type="GO" id="GO:0005739">
    <property type="term" value="C:mitochondrion"/>
    <property type="evidence" value="ECO:0007669"/>
    <property type="project" value="TreeGrafter"/>
</dbReference>
<evidence type="ECO:0000313" key="9">
    <source>
        <dbReference type="EMBL" id="RKO84131.1"/>
    </source>
</evidence>
<dbReference type="PANTHER" id="PTHR43690:SF18">
    <property type="entry name" value="INSULIN-DEGRADING ENZYME-RELATED"/>
    <property type="match status" value="1"/>
</dbReference>
<dbReference type="GO" id="GO:0004222">
    <property type="term" value="F:metalloendopeptidase activity"/>
    <property type="evidence" value="ECO:0007669"/>
    <property type="project" value="TreeGrafter"/>
</dbReference>
<dbReference type="GO" id="GO:0046872">
    <property type="term" value="F:metal ion binding"/>
    <property type="evidence" value="ECO:0007669"/>
    <property type="project" value="UniProtKB-KW"/>
</dbReference>
<feature type="domain" description="Peptidase M16 middle/third" evidence="8">
    <location>
        <begin position="160"/>
        <end position="434"/>
    </location>
</feature>
<accession>A0A4P9VWP3</accession>
<keyword evidence="4" id="KW-0378">Hydrolase</keyword>
<comment type="similarity">
    <text evidence="1">Belongs to the peptidase M16 family.</text>
</comment>
<evidence type="ECO:0000256" key="1">
    <source>
        <dbReference type="ARBA" id="ARBA00007261"/>
    </source>
</evidence>
<dbReference type="Gene3D" id="3.30.830.10">
    <property type="entry name" value="Metalloenzyme, LuxS/M16 peptidase-like"/>
    <property type="match status" value="2"/>
</dbReference>